<reference evidence="3 4" key="1">
    <citation type="submission" date="2020-05" db="EMBL/GenBank/DDBJ databases">
        <title>Compete genome of Limnobacter sp. SAORIC-580.</title>
        <authorList>
            <person name="Song J."/>
            <person name="Cho J.-C."/>
        </authorList>
    </citation>
    <scope>NUCLEOTIDE SEQUENCE [LARGE SCALE GENOMIC DNA]</scope>
    <source>
        <strain evidence="3 4">SAORIC-580</strain>
    </source>
</reference>
<dbReference type="Pfam" id="PF00905">
    <property type="entry name" value="Transpeptidase"/>
    <property type="match status" value="1"/>
</dbReference>
<gene>
    <name evidence="3" type="primary">blaOXA</name>
    <name evidence="3" type="ORF">HKT17_05285</name>
</gene>
<keyword evidence="1" id="KW-0732">Signal</keyword>
<feature type="domain" description="Penicillin-binding protein transpeptidase" evidence="2">
    <location>
        <begin position="69"/>
        <end position="267"/>
    </location>
</feature>
<dbReference type="InterPro" id="IPR012338">
    <property type="entry name" value="Beta-lactam/transpept-like"/>
</dbReference>
<protein>
    <submittedName>
        <fullName evidence="3">Class D beta-lactamase</fullName>
    </submittedName>
</protein>
<organism evidence="3 4">
    <name type="scientific">Limnobacter profundi</name>
    <dbReference type="NCBI Taxonomy" id="2732163"/>
    <lineage>
        <taxon>Bacteria</taxon>
        <taxon>Pseudomonadati</taxon>
        <taxon>Pseudomonadota</taxon>
        <taxon>Betaproteobacteria</taxon>
        <taxon>Burkholderiales</taxon>
        <taxon>Burkholderiaceae</taxon>
        <taxon>Limnobacter</taxon>
    </lineage>
</organism>
<accession>A0ABX6N4M4</accession>
<dbReference type="SUPFAM" id="SSF56601">
    <property type="entry name" value="beta-lactamase/transpeptidase-like"/>
    <property type="match status" value="1"/>
</dbReference>
<dbReference type="Proteomes" id="UP000501130">
    <property type="component" value="Chromosome"/>
</dbReference>
<evidence type="ECO:0000256" key="1">
    <source>
        <dbReference type="SAM" id="SignalP"/>
    </source>
</evidence>
<sequence length="276" mass="31964">MAQIRSKTFHGAVLLFLGVFAFCSAWANDSPIPRYVERTDWQSIFDQYQAKGTIVVLDARGVDPVYQVFNTERAKTPYLPASTYKIPHALIALEEGVVKDEFQIFEWDGTKREFDLWNADQNLRSSMRGSVVWVYQWIARQISEDNARRYLRLSAYGNADPSGGKDGYWLDGNIRINAFEQIAFLQKLYANRLPFKVEHQRLVKDIIVLEAQKEWILRGKTGWEGRFGWWVGYVEWSSGPVYFALNMDTPNRVQDLYKREAIGRAILHSMKALPKP</sequence>
<evidence type="ECO:0000313" key="3">
    <source>
        <dbReference type="EMBL" id="QJR29163.1"/>
    </source>
</evidence>
<feature type="chain" id="PRO_5046404989" evidence="1">
    <location>
        <begin position="28"/>
        <end position="276"/>
    </location>
</feature>
<feature type="signal peptide" evidence="1">
    <location>
        <begin position="1"/>
        <end position="27"/>
    </location>
</feature>
<name>A0ABX6N4M4_9BURK</name>
<dbReference type="NCBIfam" id="NF012161">
    <property type="entry name" value="bla_class_D_main"/>
    <property type="match status" value="1"/>
</dbReference>
<proteinExistence type="predicted"/>
<evidence type="ECO:0000259" key="2">
    <source>
        <dbReference type="Pfam" id="PF00905"/>
    </source>
</evidence>
<dbReference type="RefSeq" id="WP_171098378.1">
    <property type="nucleotide sequence ID" value="NZ_CP053084.1"/>
</dbReference>
<evidence type="ECO:0000313" key="4">
    <source>
        <dbReference type="Proteomes" id="UP000501130"/>
    </source>
</evidence>
<dbReference type="InterPro" id="IPR001460">
    <property type="entry name" value="PCN-bd_Tpept"/>
</dbReference>
<keyword evidence="4" id="KW-1185">Reference proteome</keyword>
<dbReference type="Gene3D" id="3.40.710.10">
    <property type="entry name" value="DD-peptidase/beta-lactamase superfamily"/>
    <property type="match status" value="1"/>
</dbReference>
<dbReference type="EMBL" id="CP053084">
    <property type="protein sequence ID" value="QJR29163.1"/>
    <property type="molecule type" value="Genomic_DNA"/>
</dbReference>